<comment type="caution">
    <text evidence="1">The sequence shown here is derived from an EMBL/GenBank/DDBJ whole genome shotgun (WGS) entry which is preliminary data.</text>
</comment>
<evidence type="ECO:0008006" key="3">
    <source>
        <dbReference type="Google" id="ProtNLM"/>
    </source>
</evidence>
<dbReference type="Proteomes" id="UP000032049">
    <property type="component" value="Unassembled WGS sequence"/>
</dbReference>
<keyword evidence="2" id="KW-1185">Reference proteome</keyword>
<dbReference type="RefSeq" id="WP_041884962.1">
    <property type="nucleotide sequence ID" value="NZ_CP157278.1"/>
</dbReference>
<reference evidence="1 2" key="1">
    <citation type="submission" date="2015-01" db="EMBL/GenBank/DDBJ databases">
        <title>Draft genome sequence of Pedobacter sp. NL19 isolated from sludge of an effluent treatment pond in an abandoned uranium mine.</title>
        <authorList>
            <person name="Santos T."/>
            <person name="Caetano T."/>
            <person name="Covas C."/>
            <person name="Cruz A."/>
            <person name="Mendo S."/>
        </authorList>
    </citation>
    <scope>NUCLEOTIDE SEQUENCE [LARGE SCALE GENOMIC DNA]</scope>
    <source>
        <strain evidence="1 2">NL19</strain>
    </source>
</reference>
<sequence>MKLNIRKILSVSVLMMFFLIVKGQSPQMLKGVVFEEGSKTRLGNAAVHNKRTGYTNVTDNFGLFDIQAQEGDTLQISIDGYLSKELRVSNLQSLVVYLRISSIQLKEVRITGTSEKERLKEVESLYRQKGIFYKGKPPIGMLSPLGGSPLGYLYESFSKSGREARRLGAYIERESDYNEVAKRFGKEKIRAAVPIREEDIEEFKSAYWPKNEDVRKWTDYDLHNYIRKSFEEFKKTKGYM</sequence>
<gene>
    <name evidence="1" type="ORF">TH53_20515</name>
</gene>
<organism evidence="1 2">
    <name type="scientific">Pedobacter lusitanus</name>
    <dbReference type="NCBI Taxonomy" id="1503925"/>
    <lineage>
        <taxon>Bacteria</taxon>
        <taxon>Pseudomonadati</taxon>
        <taxon>Bacteroidota</taxon>
        <taxon>Sphingobacteriia</taxon>
        <taxon>Sphingobacteriales</taxon>
        <taxon>Sphingobacteriaceae</taxon>
        <taxon>Pedobacter</taxon>
    </lineage>
</organism>
<dbReference type="Pfam" id="PF13715">
    <property type="entry name" value="CarbopepD_reg_2"/>
    <property type="match status" value="1"/>
</dbReference>
<evidence type="ECO:0000313" key="2">
    <source>
        <dbReference type="Proteomes" id="UP000032049"/>
    </source>
</evidence>
<name>A0A0D0GH72_9SPHI</name>
<proteinExistence type="predicted"/>
<dbReference type="SUPFAM" id="SSF49464">
    <property type="entry name" value="Carboxypeptidase regulatory domain-like"/>
    <property type="match status" value="1"/>
</dbReference>
<dbReference type="AlphaFoldDB" id="A0A0D0GH72"/>
<dbReference type="STRING" id="1503925.TH53_20515"/>
<dbReference type="OrthoDB" id="789400at2"/>
<evidence type="ECO:0000313" key="1">
    <source>
        <dbReference type="EMBL" id="KIO75460.1"/>
    </source>
</evidence>
<accession>A0A0D0GH72</accession>
<dbReference type="InterPro" id="IPR008969">
    <property type="entry name" value="CarboxyPept-like_regulatory"/>
</dbReference>
<dbReference type="EMBL" id="JXRA01000099">
    <property type="protein sequence ID" value="KIO75460.1"/>
    <property type="molecule type" value="Genomic_DNA"/>
</dbReference>
<protein>
    <recommendedName>
        <fullName evidence="3">Carboxypeptidase-like regulatory domain-containing protein</fullName>
    </recommendedName>
</protein>